<reference evidence="1" key="1">
    <citation type="submission" date="2021-05" db="EMBL/GenBank/DDBJ databases">
        <authorList>
            <person name="Pan Q."/>
            <person name="Jouanno E."/>
            <person name="Zahm M."/>
            <person name="Klopp C."/>
            <person name="Cabau C."/>
            <person name="Louis A."/>
            <person name="Berthelot C."/>
            <person name="Parey E."/>
            <person name="Roest Crollius H."/>
            <person name="Montfort J."/>
            <person name="Robinson-Rechavi M."/>
            <person name="Bouchez O."/>
            <person name="Lampietro C."/>
            <person name="Lopez Roques C."/>
            <person name="Donnadieu C."/>
            <person name="Postlethwait J."/>
            <person name="Bobe J."/>
            <person name="Dillon D."/>
            <person name="Chandos A."/>
            <person name="von Hippel F."/>
            <person name="Guiguen Y."/>
        </authorList>
    </citation>
    <scope>NUCLEOTIDE SEQUENCE</scope>
    <source>
        <strain evidence="1">YG-Jan2019</strain>
    </source>
</reference>
<accession>A0ACC2FN87</accession>
<name>A0ACC2FN87_DALPE</name>
<dbReference type="Proteomes" id="UP001157502">
    <property type="component" value="Chromosome 24"/>
</dbReference>
<comment type="caution">
    <text evidence="1">The sequence shown here is derived from an EMBL/GenBank/DDBJ whole genome shotgun (WGS) entry which is preliminary data.</text>
</comment>
<protein>
    <submittedName>
        <fullName evidence="1">Uncharacterized protein</fullName>
    </submittedName>
</protein>
<organism evidence="1 2">
    <name type="scientific">Dallia pectoralis</name>
    <name type="common">Alaska blackfish</name>
    <dbReference type="NCBI Taxonomy" id="75939"/>
    <lineage>
        <taxon>Eukaryota</taxon>
        <taxon>Metazoa</taxon>
        <taxon>Chordata</taxon>
        <taxon>Craniata</taxon>
        <taxon>Vertebrata</taxon>
        <taxon>Euteleostomi</taxon>
        <taxon>Actinopterygii</taxon>
        <taxon>Neopterygii</taxon>
        <taxon>Teleostei</taxon>
        <taxon>Protacanthopterygii</taxon>
        <taxon>Esociformes</taxon>
        <taxon>Umbridae</taxon>
        <taxon>Dallia</taxon>
    </lineage>
</organism>
<sequence length="114" mass="12492">MFCCLVKHYNSRGRLRDLRALLRTAAPYHRLRHNSRNRMTTDTVLSDRVGREQPPSGHQTGRAAACPPQAALHQSGPRVSLGLHGSSIKPLLASTSTLTHPCGSCSTPVTEPWK</sequence>
<keyword evidence="2" id="KW-1185">Reference proteome</keyword>
<proteinExistence type="predicted"/>
<gene>
    <name evidence="1" type="ORF">DPEC_G00266060</name>
</gene>
<evidence type="ECO:0000313" key="1">
    <source>
        <dbReference type="EMBL" id="KAJ7992827.1"/>
    </source>
</evidence>
<evidence type="ECO:0000313" key="2">
    <source>
        <dbReference type="Proteomes" id="UP001157502"/>
    </source>
</evidence>
<dbReference type="EMBL" id="CM055751">
    <property type="protein sequence ID" value="KAJ7992827.1"/>
    <property type="molecule type" value="Genomic_DNA"/>
</dbReference>